<dbReference type="CDD" id="cd02803">
    <property type="entry name" value="OYE_like_FMN_family"/>
    <property type="match status" value="1"/>
</dbReference>
<accession>A0A238ZX34</accession>
<dbReference type="Gene3D" id="3.40.50.720">
    <property type="entry name" value="NAD(P)-binding Rossmann-like Domain"/>
    <property type="match status" value="1"/>
</dbReference>
<feature type="domain" description="FAD/NAD(P)-binding" evidence="11">
    <location>
        <begin position="393"/>
        <end position="623"/>
    </location>
</feature>
<evidence type="ECO:0000256" key="7">
    <source>
        <dbReference type="ARBA" id="ARBA00023002"/>
    </source>
</evidence>
<dbReference type="InterPro" id="IPR051793">
    <property type="entry name" value="NADH:flavin_oxidoreductase"/>
</dbReference>
<evidence type="ECO:0000256" key="2">
    <source>
        <dbReference type="ARBA" id="ARBA00001966"/>
    </source>
</evidence>
<dbReference type="EMBL" id="FZOJ01000001">
    <property type="protein sequence ID" value="SNR87880.1"/>
    <property type="molecule type" value="Genomic_DNA"/>
</dbReference>
<evidence type="ECO:0000256" key="9">
    <source>
        <dbReference type="ARBA" id="ARBA00023014"/>
    </source>
</evidence>
<evidence type="ECO:0000256" key="1">
    <source>
        <dbReference type="ARBA" id="ARBA00001917"/>
    </source>
</evidence>
<evidence type="ECO:0000256" key="4">
    <source>
        <dbReference type="ARBA" id="ARBA00022630"/>
    </source>
</evidence>
<dbReference type="Pfam" id="PF00724">
    <property type="entry name" value="Oxidored_FMN"/>
    <property type="match status" value="1"/>
</dbReference>
<evidence type="ECO:0000313" key="12">
    <source>
        <dbReference type="EMBL" id="SNR87880.1"/>
    </source>
</evidence>
<name>A0A238ZX34_9FIRM</name>
<evidence type="ECO:0000256" key="8">
    <source>
        <dbReference type="ARBA" id="ARBA00023004"/>
    </source>
</evidence>
<comment type="cofactor">
    <cofactor evidence="2">
        <name>[4Fe-4S] cluster</name>
        <dbReference type="ChEBI" id="CHEBI:49883"/>
    </cofactor>
</comment>
<dbReference type="InterPro" id="IPR013785">
    <property type="entry name" value="Aldolase_TIM"/>
</dbReference>
<dbReference type="Proteomes" id="UP000198304">
    <property type="component" value="Unassembled WGS sequence"/>
</dbReference>
<keyword evidence="4" id="KW-0285">Flavoprotein</keyword>
<dbReference type="GO" id="GO:0016491">
    <property type="term" value="F:oxidoreductase activity"/>
    <property type="evidence" value="ECO:0007669"/>
    <property type="project" value="UniProtKB-KW"/>
</dbReference>
<comment type="similarity">
    <text evidence="3">In the N-terminal section; belongs to the NADH:flavin oxidoreductase/NADH oxidase family.</text>
</comment>
<evidence type="ECO:0000256" key="6">
    <source>
        <dbReference type="ARBA" id="ARBA00022723"/>
    </source>
</evidence>
<dbReference type="PANTHER" id="PTHR42917">
    <property type="entry name" value="2,4-DIENOYL-COA REDUCTASE"/>
    <property type="match status" value="1"/>
</dbReference>
<keyword evidence="5" id="KW-0288">FMN</keyword>
<dbReference type="PRINTS" id="PR00469">
    <property type="entry name" value="PNDRDTASEII"/>
</dbReference>
<dbReference type="SUPFAM" id="SSF51395">
    <property type="entry name" value="FMN-linked oxidoreductases"/>
    <property type="match status" value="1"/>
</dbReference>
<dbReference type="PANTHER" id="PTHR42917:SF2">
    <property type="entry name" value="2,4-DIENOYL-COA REDUCTASE [(2E)-ENOYL-COA-PRODUCING]"/>
    <property type="match status" value="1"/>
</dbReference>
<dbReference type="Pfam" id="PF07992">
    <property type="entry name" value="Pyr_redox_2"/>
    <property type="match status" value="1"/>
</dbReference>
<dbReference type="GO" id="GO:0046872">
    <property type="term" value="F:metal ion binding"/>
    <property type="evidence" value="ECO:0007669"/>
    <property type="project" value="UniProtKB-KW"/>
</dbReference>
<comment type="cofactor">
    <cofactor evidence="1">
        <name>FMN</name>
        <dbReference type="ChEBI" id="CHEBI:58210"/>
    </cofactor>
</comment>
<dbReference type="InterPro" id="IPR036188">
    <property type="entry name" value="FAD/NAD-bd_sf"/>
</dbReference>
<evidence type="ECO:0000259" key="10">
    <source>
        <dbReference type="Pfam" id="PF00724"/>
    </source>
</evidence>
<dbReference type="GO" id="GO:0051536">
    <property type="term" value="F:iron-sulfur cluster binding"/>
    <property type="evidence" value="ECO:0007669"/>
    <property type="project" value="UniProtKB-KW"/>
</dbReference>
<dbReference type="GO" id="GO:0010181">
    <property type="term" value="F:FMN binding"/>
    <property type="evidence" value="ECO:0007669"/>
    <property type="project" value="InterPro"/>
</dbReference>
<organism evidence="12 13">
    <name type="scientific">Anaerovirgula multivorans</name>
    <dbReference type="NCBI Taxonomy" id="312168"/>
    <lineage>
        <taxon>Bacteria</taxon>
        <taxon>Bacillati</taxon>
        <taxon>Bacillota</taxon>
        <taxon>Clostridia</taxon>
        <taxon>Peptostreptococcales</taxon>
        <taxon>Natronincolaceae</taxon>
        <taxon>Anaerovirgula</taxon>
    </lineage>
</organism>
<feature type="domain" description="NADH:flavin oxidoreductase/NADH oxidase N-terminal" evidence="10">
    <location>
        <begin position="5"/>
        <end position="344"/>
    </location>
</feature>
<reference evidence="12 13" key="1">
    <citation type="submission" date="2017-06" db="EMBL/GenBank/DDBJ databases">
        <authorList>
            <person name="Kim H.J."/>
            <person name="Triplett B.A."/>
        </authorList>
    </citation>
    <scope>NUCLEOTIDE SEQUENCE [LARGE SCALE GENOMIC DNA]</scope>
    <source>
        <strain evidence="12 13">SCA</strain>
    </source>
</reference>
<dbReference type="Gene3D" id="3.20.20.70">
    <property type="entry name" value="Aldolase class I"/>
    <property type="match status" value="1"/>
</dbReference>
<gene>
    <name evidence="12" type="ORF">SAMN05446037_1001189</name>
</gene>
<dbReference type="InterPro" id="IPR001155">
    <property type="entry name" value="OxRdtase_FMN_N"/>
</dbReference>
<evidence type="ECO:0000313" key="13">
    <source>
        <dbReference type="Proteomes" id="UP000198304"/>
    </source>
</evidence>
<dbReference type="RefSeq" id="WP_089280979.1">
    <property type="nucleotide sequence ID" value="NZ_FZOJ01000001.1"/>
</dbReference>
<evidence type="ECO:0000256" key="3">
    <source>
        <dbReference type="ARBA" id="ARBA00011048"/>
    </source>
</evidence>
<dbReference type="SUPFAM" id="SSF51971">
    <property type="entry name" value="Nucleotide-binding domain"/>
    <property type="match status" value="1"/>
</dbReference>
<dbReference type="OrthoDB" id="9772736at2"/>
<evidence type="ECO:0000259" key="11">
    <source>
        <dbReference type="Pfam" id="PF07992"/>
    </source>
</evidence>
<dbReference type="InterPro" id="IPR023753">
    <property type="entry name" value="FAD/NAD-binding_dom"/>
</dbReference>
<dbReference type="Gene3D" id="3.50.50.60">
    <property type="entry name" value="FAD/NAD(P)-binding domain"/>
    <property type="match status" value="1"/>
</dbReference>
<keyword evidence="7" id="KW-0560">Oxidoreductase</keyword>
<proteinExistence type="inferred from homology"/>
<keyword evidence="13" id="KW-1185">Reference proteome</keyword>
<sequence length="655" mass="71831">MLKNLFSQGKIGTMETKNRIVMTAMGNYLANTDGTVSEEDIAFYSARAKGGIGTIITECAIVEDLRGKGNTHQITVSHDKFILGLRKLADAIHKYHSKIVVQIYHPGRQGISAINQNLPMLAPSAIECNAVHQPVTTMTTEEISDMVERFIQAAVRLKEAGIDGVEVHGAHGYLINEFLSPYTNERTDKYGGSFENRMRFLEEIIVGIRERCGKDYPLLVRLSVDEFLGVIGLPGKGLQLEDSVKIAKRLEALGVDALDVSSGIYESMNVAWEPSSFQQGWKIHLSETIKKSVNISVIGVAVIRDPEYAEQILAEGKVDFVGSARQHYADAEWSSKAKEGRTDEIRKCISCLHCMETLSSTDMTSTPCQCGINIEAGKELEYSNLREDGEGKTVAIIGAGPAGLEAARILAKRKYKPIVFEKNDKIGGQLQYANKPPKKDKINWLIDYLRVQVEKLGVEIRLNTPATIEELKALDPYAVFIAHGSNPVLPKSISGIDGDEVLSSIDILSGNKELIGKKVAVIGSGMTGIETAHLLAEDGNEVSIFEMADNIGPGLYFQNLIDVMGHIEKLGVQIYPKHKLTSIKDGNVIFEVMEGGEKKEFNFDNIVISIGTQSNDELVAEIKSNFENVKLLGDAKKVGKIRDAIEAGYVNAFTL</sequence>
<keyword evidence="8" id="KW-0408">Iron</keyword>
<dbReference type="AlphaFoldDB" id="A0A238ZX34"/>
<keyword evidence="9" id="KW-0411">Iron-sulfur</keyword>
<evidence type="ECO:0000256" key="5">
    <source>
        <dbReference type="ARBA" id="ARBA00022643"/>
    </source>
</evidence>
<dbReference type="PRINTS" id="PR00368">
    <property type="entry name" value="FADPNR"/>
</dbReference>
<keyword evidence="6" id="KW-0479">Metal-binding</keyword>
<protein>
    <submittedName>
        <fullName evidence="12">2,4-dienoyl-CoA reductase</fullName>
    </submittedName>
</protein>